<evidence type="ECO:0000256" key="4">
    <source>
        <dbReference type="ARBA" id="ARBA00022989"/>
    </source>
</evidence>
<keyword evidence="10" id="KW-1185">Reference proteome</keyword>
<dbReference type="InterPro" id="IPR050495">
    <property type="entry name" value="ATG22/LtaA_families"/>
</dbReference>
<feature type="transmembrane region" description="Helical" evidence="7">
    <location>
        <begin position="212"/>
        <end position="232"/>
    </location>
</feature>
<proteinExistence type="predicted"/>
<dbReference type="InterPro" id="IPR024671">
    <property type="entry name" value="Atg22-like"/>
</dbReference>
<dbReference type="PANTHER" id="PTHR23519">
    <property type="entry name" value="AUTOPHAGY-RELATED PROTEIN 22"/>
    <property type="match status" value="1"/>
</dbReference>
<feature type="transmembrane region" description="Helical" evidence="7">
    <location>
        <begin position="115"/>
        <end position="134"/>
    </location>
</feature>
<evidence type="ECO:0000313" key="10">
    <source>
        <dbReference type="Proteomes" id="UP000538196"/>
    </source>
</evidence>
<dbReference type="PANTHER" id="PTHR23519:SF1">
    <property type="entry name" value="AUTOPHAGY-RELATED PROTEIN 22"/>
    <property type="match status" value="1"/>
</dbReference>
<feature type="transmembrane region" description="Helical" evidence="7">
    <location>
        <begin position="146"/>
        <end position="165"/>
    </location>
</feature>
<evidence type="ECO:0000256" key="6">
    <source>
        <dbReference type="SAM" id="MobiDB-lite"/>
    </source>
</evidence>
<evidence type="ECO:0000256" key="1">
    <source>
        <dbReference type="ARBA" id="ARBA00004651"/>
    </source>
</evidence>
<feature type="transmembrane region" description="Helical" evidence="7">
    <location>
        <begin position="252"/>
        <end position="274"/>
    </location>
</feature>
<reference evidence="9 10" key="1">
    <citation type="submission" date="2020-08" db="EMBL/GenBank/DDBJ databases">
        <title>Sequencing the genomes of 1000 actinobacteria strains.</title>
        <authorList>
            <person name="Klenk H.-P."/>
        </authorList>
    </citation>
    <scope>NUCLEOTIDE SEQUENCE [LARGE SCALE GENOMIC DNA]</scope>
    <source>
        <strain evidence="9 10">DSM 20146</strain>
    </source>
</reference>
<evidence type="ECO:0000256" key="7">
    <source>
        <dbReference type="SAM" id="Phobius"/>
    </source>
</evidence>
<keyword evidence="4 7" id="KW-1133">Transmembrane helix</keyword>
<comment type="caution">
    <text evidence="9">The sequence shown here is derived from an EMBL/GenBank/DDBJ whole genome shotgun (WGS) entry which is preliminary data.</text>
</comment>
<evidence type="ECO:0000259" key="8">
    <source>
        <dbReference type="PROSITE" id="PS50850"/>
    </source>
</evidence>
<dbReference type="Pfam" id="PF11700">
    <property type="entry name" value="ATG22"/>
    <property type="match status" value="1"/>
</dbReference>
<dbReference type="InterPro" id="IPR036259">
    <property type="entry name" value="MFS_trans_sf"/>
</dbReference>
<dbReference type="Proteomes" id="UP000538196">
    <property type="component" value="Unassembled WGS sequence"/>
</dbReference>
<dbReference type="AlphaFoldDB" id="A0A7W4UZL1"/>
<dbReference type="EMBL" id="JACHVP010000004">
    <property type="protein sequence ID" value="MBB2968867.1"/>
    <property type="molecule type" value="Genomic_DNA"/>
</dbReference>
<gene>
    <name evidence="9" type="ORF">FHX33_003643</name>
</gene>
<sequence>MTRDLPGGGGASGDGDANTKRPTTSTDALLTSASPLFSDSSTERRIPRRWVVSWALWDWGGAAFNAVITTFVFTVYLTGSLFVDPALVAARDAETDLKGPAHAAVTAAEAPLSSGLGWGLAIAGIVVALLAPVLGQRTDGSGRRKLWLGINTGVVVVVTALMFLVVGEPSYFLLGVALVAIGTVFYEIATVNYNAMLVQVSTPKTVGRVSGFGWGAGYLGGIVLLLIVYFGLVTDNPDGTGGFLHASQDAGLNIRIIALIAALWTLVFSLPVLISVPEMAKNARTPRVGFFASYAVLVRDIGRLWKESRNTVLFLIASALFRDGLVGVFTFGGILAQGTFGFSSGQVIIFAIAANVVAGVSTLISGRFDDRYGPKPVIVTALVGLVVAGLAVFFLHDGGATAFWVGGLVLCLFVGPAQSASRTFLTRVTPVGREGEVFGLYATTGRAVSFLAPLLFATFVAVGGAQYWGILGIVLVLAIGLGLLIPVKAPRTAHPG</sequence>
<dbReference type="GO" id="GO:0022857">
    <property type="term" value="F:transmembrane transporter activity"/>
    <property type="evidence" value="ECO:0007669"/>
    <property type="project" value="InterPro"/>
</dbReference>
<evidence type="ECO:0000256" key="2">
    <source>
        <dbReference type="ARBA" id="ARBA00022448"/>
    </source>
</evidence>
<dbReference type="SUPFAM" id="SSF103473">
    <property type="entry name" value="MFS general substrate transporter"/>
    <property type="match status" value="1"/>
</dbReference>
<dbReference type="InterPro" id="IPR020846">
    <property type="entry name" value="MFS_dom"/>
</dbReference>
<dbReference type="GO" id="GO:0005886">
    <property type="term" value="C:plasma membrane"/>
    <property type="evidence" value="ECO:0007669"/>
    <property type="project" value="UniProtKB-SubCell"/>
</dbReference>
<organism evidence="9 10">
    <name type="scientific">Leifsonia aquatica</name>
    <name type="common">Corynebacterium aquaticum</name>
    <dbReference type="NCBI Taxonomy" id="144185"/>
    <lineage>
        <taxon>Bacteria</taxon>
        <taxon>Bacillati</taxon>
        <taxon>Actinomycetota</taxon>
        <taxon>Actinomycetes</taxon>
        <taxon>Micrococcales</taxon>
        <taxon>Microbacteriaceae</taxon>
        <taxon>Leifsonia</taxon>
    </lineage>
</organism>
<keyword evidence="3 7" id="KW-0812">Transmembrane</keyword>
<keyword evidence="5 7" id="KW-0472">Membrane</keyword>
<comment type="subcellular location">
    <subcellularLocation>
        <location evidence="1">Cell membrane</location>
        <topology evidence="1">Multi-pass membrane protein</topology>
    </subcellularLocation>
</comment>
<dbReference type="PROSITE" id="PS50850">
    <property type="entry name" value="MFS"/>
    <property type="match status" value="1"/>
</dbReference>
<feature type="transmembrane region" description="Helical" evidence="7">
    <location>
        <begin position="467"/>
        <end position="487"/>
    </location>
</feature>
<feature type="transmembrane region" description="Helical" evidence="7">
    <location>
        <begin position="171"/>
        <end position="191"/>
    </location>
</feature>
<evidence type="ECO:0000313" key="9">
    <source>
        <dbReference type="EMBL" id="MBB2968867.1"/>
    </source>
</evidence>
<evidence type="ECO:0000256" key="5">
    <source>
        <dbReference type="ARBA" id="ARBA00023136"/>
    </source>
</evidence>
<feature type="transmembrane region" description="Helical" evidence="7">
    <location>
        <begin position="347"/>
        <end position="365"/>
    </location>
</feature>
<accession>A0A7W4UZL1</accession>
<feature type="transmembrane region" description="Helical" evidence="7">
    <location>
        <begin position="437"/>
        <end position="461"/>
    </location>
</feature>
<feature type="transmembrane region" description="Helical" evidence="7">
    <location>
        <begin position="54"/>
        <end position="77"/>
    </location>
</feature>
<feature type="transmembrane region" description="Helical" evidence="7">
    <location>
        <begin position="377"/>
        <end position="396"/>
    </location>
</feature>
<protein>
    <submittedName>
        <fullName evidence="9">UMF1 family MFS transporter</fullName>
    </submittedName>
</protein>
<feature type="transmembrane region" description="Helical" evidence="7">
    <location>
        <begin position="312"/>
        <end position="335"/>
    </location>
</feature>
<dbReference type="RefSeq" id="WP_021765209.1">
    <property type="nucleotide sequence ID" value="NZ_JACHVP010000004.1"/>
</dbReference>
<feature type="compositionally biased region" description="Gly residues" evidence="6">
    <location>
        <begin position="1"/>
        <end position="13"/>
    </location>
</feature>
<keyword evidence="2" id="KW-0813">Transport</keyword>
<feature type="region of interest" description="Disordered" evidence="6">
    <location>
        <begin position="1"/>
        <end position="25"/>
    </location>
</feature>
<feature type="domain" description="Major facilitator superfamily (MFS) profile" evidence="8">
    <location>
        <begin position="311"/>
        <end position="496"/>
    </location>
</feature>
<evidence type="ECO:0000256" key="3">
    <source>
        <dbReference type="ARBA" id="ARBA00022692"/>
    </source>
</evidence>
<dbReference type="Gene3D" id="1.20.1250.20">
    <property type="entry name" value="MFS general substrate transporter like domains"/>
    <property type="match status" value="2"/>
</dbReference>
<feature type="transmembrane region" description="Helical" evidence="7">
    <location>
        <begin position="402"/>
        <end position="425"/>
    </location>
</feature>
<name>A0A7W4UZL1_LEIAQ</name>